<organism evidence="6 7">
    <name type="scientific">Tranquillimonas alkanivorans</name>
    <dbReference type="NCBI Taxonomy" id="441119"/>
    <lineage>
        <taxon>Bacteria</taxon>
        <taxon>Pseudomonadati</taxon>
        <taxon>Pseudomonadota</taxon>
        <taxon>Alphaproteobacteria</taxon>
        <taxon>Rhodobacterales</taxon>
        <taxon>Roseobacteraceae</taxon>
        <taxon>Tranquillimonas</taxon>
    </lineage>
</organism>
<feature type="signal peptide" evidence="4">
    <location>
        <begin position="1"/>
        <end position="17"/>
    </location>
</feature>
<name>A0A1I5TGD0_9RHOB</name>
<proteinExistence type="predicted"/>
<feature type="region of interest" description="Disordered" evidence="3">
    <location>
        <begin position="214"/>
        <end position="234"/>
    </location>
</feature>
<dbReference type="GO" id="GO:0030313">
    <property type="term" value="C:cell envelope"/>
    <property type="evidence" value="ECO:0007669"/>
    <property type="project" value="UniProtKB-SubCell"/>
</dbReference>
<keyword evidence="2 4" id="KW-0732">Signal</keyword>
<evidence type="ECO:0000256" key="4">
    <source>
        <dbReference type="SAM" id="SignalP"/>
    </source>
</evidence>
<dbReference type="Gene3D" id="1.20.1420.20">
    <property type="entry name" value="M75 peptidase, HXXE motif"/>
    <property type="match status" value="1"/>
</dbReference>
<keyword evidence="7" id="KW-1185">Reference proteome</keyword>
<gene>
    <name evidence="6" type="ORF">SAMN04488047_113116</name>
</gene>
<sequence>MRHLAAALIFAASPAFAGVEEAIDDHILPATAAFEAATEDLARTAQADCRAETLRSAYQDAFDAWMGISHLRLGPLEEDGRALAIGFWPDTRGMVQRTVAGLLADADPVVESPEAFAEVSVAGRGLFALERLLYDDAVSGYGADDYACALATAIARDLHRMAEDIDTEWREDFAATLRTAGKPGNDTFLTDKEAAQALYTALTTGLEFTKDQRLGRPMGTFDRPRPERAEARRAGRSLHNVELSLEALRDLARALATGPTPDTEAAFAAALELAAELDPVLADVAQVQGRFEAEILQQRIEAIQHAVANEIGVTLGVSAGFNATDGD</sequence>
<evidence type="ECO:0000256" key="3">
    <source>
        <dbReference type="SAM" id="MobiDB-lite"/>
    </source>
</evidence>
<dbReference type="InterPro" id="IPR038352">
    <property type="entry name" value="Imelysin_sf"/>
</dbReference>
<dbReference type="EMBL" id="FOXA01000013">
    <property type="protein sequence ID" value="SFP82132.1"/>
    <property type="molecule type" value="Genomic_DNA"/>
</dbReference>
<dbReference type="Proteomes" id="UP000199356">
    <property type="component" value="Unassembled WGS sequence"/>
</dbReference>
<comment type="subcellular location">
    <subcellularLocation>
        <location evidence="1">Cell envelope</location>
    </subcellularLocation>
</comment>
<dbReference type="STRING" id="441119.SAMN04488047_113116"/>
<dbReference type="InterPro" id="IPR034984">
    <property type="entry name" value="Imelysin-like_IPPA"/>
</dbReference>
<evidence type="ECO:0000256" key="1">
    <source>
        <dbReference type="ARBA" id="ARBA00004196"/>
    </source>
</evidence>
<reference evidence="6 7" key="1">
    <citation type="submission" date="2016-10" db="EMBL/GenBank/DDBJ databases">
        <authorList>
            <person name="de Groot N.N."/>
        </authorList>
    </citation>
    <scope>NUCLEOTIDE SEQUENCE [LARGE SCALE GENOMIC DNA]</scope>
    <source>
        <strain evidence="6 7">DSM 19547</strain>
    </source>
</reference>
<dbReference type="AlphaFoldDB" id="A0A1I5TGD0"/>
<feature type="compositionally biased region" description="Basic and acidic residues" evidence="3">
    <location>
        <begin position="222"/>
        <end position="233"/>
    </location>
</feature>
<accession>A0A1I5TGD0</accession>
<dbReference type="CDD" id="cd14659">
    <property type="entry name" value="Imelysin-like_IPPA"/>
    <property type="match status" value="1"/>
</dbReference>
<dbReference type="RefSeq" id="WP_093423877.1">
    <property type="nucleotide sequence ID" value="NZ_FOXA01000013.1"/>
</dbReference>
<evidence type="ECO:0000313" key="7">
    <source>
        <dbReference type="Proteomes" id="UP000199356"/>
    </source>
</evidence>
<evidence type="ECO:0000259" key="5">
    <source>
        <dbReference type="Pfam" id="PF09375"/>
    </source>
</evidence>
<protein>
    <recommendedName>
        <fullName evidence="5">Imelysin-like domain-containing protein</fullName>
    </recommendedName>
</protein>
<evidence type="ECO:0000256" key="2">
    <source>
        <dbReference type="ARBA" id="ARBA00022729"/>
    </source>
</evidence>
<dbReference type="Pfam" id="PF09375">
    <property type="entry name" value="Peptidase_M75"/>
    <property type="match status" value="1"/>
</dbReference>
<feature type="domain" description="Imelysin-like" evidence="5">
    <location>
        <begin position="28"/>
        <end position="304"/>
    </location>
</feature>
<dbReference type="OrthoDB" id="5729110at2"/>
<evidence type="ECO:0000313" key="6">
    <source>
        <dbReference type="EMBL" id="SFP82132.1"/>
    </source>
</evidence>
<feature type="chain" id="PRO_5011636291" description="Imelysin-like domain-containing protein" evidence="4">
    <location>
        <begin position="18"/>
        <end position="327"/>
    </location>
</feature>
<dbReference type="InterPro" id="IPR018976">
    <property type="entry name" value="Imelysin-like"/>
</dbReference>